<evidence type="ECO:0000259" key="1">
    <source>
        <dbReference type="Pfam" id="PF12728"/>
    </source>
</evidence>
<dbReference type="NCBIfam" id="TIGR01764">
    <property type="entry name" value="excise"/>
    <property type="match status" value="1"/>
</dbReference>
<dbReference type="EMBL" id="JAGSXH010000037">
    <property type="protein sequence ID" value="MBS2963934.1"/>
    <property type="molecule type" value="Genomic_DNA"/>
</dbReference>
<evidence type="ECO:0000313" key="3">
    <source>
        <dbReference type="Proteomes" id="UP000677913"/>
    </source>
</evidence>
<keyword evidence="3" id="KW-1185">Reference proteome</keyword>
<dbReference type="Proteomes" id="UP000677913">
    <property type="component" value="Unassembled WGS sequence"/>
</dbReference>
<gene>
    <name evidence="2" type="ORF">KGA66_12835</name>
</gene>
<protein>
    <submittedName>
        <fullName evidence="2">Helix-turn-helix domain-containing protein</fullName>
    </submittedName>
</protein>
<proteinExistence type="predicted"/>
<evidence type="ECO:0000313" key="2">
    <source>
        <dbReference type="EMBL" id="MBS2963934.1"/>
    </source>
</evidence>
<comment type="caution">
    <text evidence="2">The sequence shown here is derived from an EMBL/GenBank/DDBJ whole genome shotgun (WGS) entry which is preliminary data.</text>
</comment>
<feature type="domain" description="Helix-turn-helix" evidence="1">
    <location>
        <begin position="13"/>
        <end position="61"/>
    </location>
</feature>
<dbReference type="InterPro" id="IPR010093">
    <property type="entry name" value="SinI_DNA-bd"/>
</dbReference>
<dbReference type="RefSeq" id="WP_211468076.1">
    <property type="nucleotide sequence ID" value="NZ_JAGSXH010000037.1"/>
</dbReference>
<organism evidence="2 3">
    <name type="scientific">Actinocrinis puniceicyclus</name>
    <dbReference type="NCBI Taxonomy" id="977794"/>
    <lineage>
        <taxon>Bacteria</taxon>
        <taxon>Bacillati</taxon>
        <taxon>Actinomycetota</taxon>
        <taxon>Actinomycetes</taxon>
        <taxon>Catenulisporales</taxon>
        <taxon>Actinospicaceae</taxon>
        <taxon>Actinocrinis</taxon>
    </lineage>
</organism>
<reference evidence="2" key="1">
    <citation type="submission" date="2021-04" db="EMBL/GenBank/DDBJ databases">
        <title>Genome based classification of Actinospica acidithermotolerans sp. nov., an actinobacterium isolated from an Indonesian hot spring.</title>
        <authorList>
            <person name="Kusuma A.B."/>
            <person name="Putra K.E."/>
            <person name="Nafisah S."/>
            <person name="Loh J."/>
            <person name="Nouioui I."/>
            <person name="Goodfellow M."/>
        </authorList>
    </citation>
    <scope>NUCLEOTIDE SEQUENCE</scope>
    <source>
        <strain evidence="2">DSM 45618</strain>
    </source>
</reference>
<dbReference type="Pfam" id="PF12728">
    <property type="entry name" value="HTH_17"/>
    <property type="match status" value="1"/>
</dbReference>
<name>A0A8J7WR82_9ACTN</name>
<accession>A0A8J7WR82</accession>
<dbReference type="InterPro" id="IPR041657">
    <property type="entry name" value="HTH_17"/>
</dbReference>
<sequence length="66" mass="7478">MTQTTITTDLDALTVPEVMARLRVGRHKVYDLIRTRQLRSIKVGGARRIPVVALAAYLSQRLEEDN</sequence>
<dbReference type="GO" id="GO:0003677">
    <property type="term" value="F:DNA binding"/>
    <property type="evidence" value="ECO:0007669"/>
    <property type="project" value="InterPro"/>
</dbReference>
<dbReference type="AlphaFoldDB" id="A0A8J7WR82"/>